<evidence type="ECO:0000313" key="5">
    <source>
        <dbReference type="EMBL" id="SOC27337.1"/>
    </source>
</evidence>
<evidence type="ECO:0000259" key="4">
    <source>
        <dbReference type="Pfam" id="PF13872"/>
    </source>
</evidence>
<dbReference type="GO" id="GO:0016787">
    <property type="term" value="F:hydrolase activity"/>
    <property type="evidence" value="ECO:0007669"/>
    <property type="project" value="UniProtKB-KW"/>
</dbReference>
<dbReference type="EMBL" id="OBMM01000005">
    <property type="protein sequence ID" value="SOC27337.1"/>
    <property type="molecule type" value="Genomic_DNA"/>
</dbReference>
<dbReference type="InterPro" id="IPR026741">
    <property type="entry name" value="SNO"/>
</dbReference>
<feature type="region of interest" description="Disordered" evidence="2">
    <location>
        <begin position="90"/>
        <end position="136"/>
    </location>
</feature>
<dbReference type="PANTHER" id="PTHR12706:SF30">
    <property type="entry name" value="PROTEIN STRAWBERRY NOTCH-RELATED"/>
    <property type="match status" value="1"/>
</dbReference>
<feature type="compositionally biased region" description="Basic and acidic residues" evidence="2">
    <location>
        <begin position="90"/>
        <end position="101"/>
    </location>
</feature>
<evidence type="ECO:0000313" key="6">
    <source>
        <dbReference type="Proteomes" id="UP000219068"/>
    </source>
</evidence>
<name>A0A285TU17_9PROT</name>
<feature type="domain" description="Strawberry notch helicase C" evidence="3">
    <location>
        <begin position="1166"/>
        <end position="1373"/>
    </location>
</feature>
<reference evidence="5 6" key="1">
    <citation type="submission" date="2017-08" db="EMBL/GenBank/DDBJ databases">
        <authorList>
            <person name="de Groot N.N."/>
        </authorList>
    </citation>
    <scope>NUCLEOTIDE SEQUENCE [LARGE SCALE GENOMIC DNA]</scope>
    <source>
        <strain evidence="5 6">USBA 78</strain>
    </source>
</reference>
<dbReference type="Gene3D" id="3.40.50.300">
    <property type="entry name" value="P-loop containing nucleotide triphosphate hydrolases"/>
    <property type="match status" value="1"/>
</dbReference>
<dbReference type="GO" id="GO:0006355">
    <property type="term" value="P:regulation of DNA-templated transcription"/>
    <property type="evidence" value="ECO:0007669"/>
    <property type="project" value="InterPro"/>
</dbReference>
<evidence type="ECO:0000259" key="3">
    <source>
        <dbReference type="Pfam" id="PF13871"/>
    </source>
</evidence>
<evidence type="ECO:0000256" key="1">
    <source>
        <dbReference type="ARBA" id="ARBA00006992"/>
    </source>
</evidence>
<organism evidence="5 6">
    <name type="scientific">Thalassospira xiamenensis</name>
    <dbReference type="NCBI Taxonomy" id="220697"/>
    <lineage>
        <taxon>Bacteria</taxon>
        <taxon>Pseudomonadati</taxon>
        <taxon>Pseudomonadota</taxon>
        <taxon>Alphaproteobacteria</taxon>
        <taxon>Rhodospirillales</taxon>
        <taxon>Thalassospiraceae</taxon>
        <taxon>Thalassospira</taxon>
    </lineage>
</organism>
<dbReference type="InterPro" id="IPR027417">
    <property type="entry name" value="P-loop_NTPase"/>
</dbReference>
<proteinExistence type="inferred from homology"/>
<protein>
    <submittedName>
        <fullName evidence="5">P-loop containing NTP hydrolase pore-1</fullName>
    </submittedName>
</protein>
<gene>
    <name evidence="5" type="ORF">SAMN05428964_105385</name>
</gene>
<dbReference type="RefSeq" id="WP_097052916.1">
    <property type="nucleotide sequence ID" value="NZ_OBMM01000005.1"/>
</dbReference>
<dbReference type="SUPFAM" id="SSF52540">
    <property type="entry name" value="P-loop containing nucleoside triphosphate hydrolases"/>
    <property type="match status" value="2"/>
</dbReference>
<dbReference type="PANTHER" id="PTHR12706">
    <property type="entry name" value="STRAWBERRY NOTCH-RELATED"/>
    <property type="match status" value="1"/>
</dbReference>
<accession>A0A285TU17</accession>
<dbReference type="InterPro" id="IPR026937">
    <property type="entry name" value="SBNO_Helicase_C_dom"/>
</dbReference>
<keyword evidence="5" id="KW-0378">Hydrolase</keyword>
<evidence type="ECO:0000256" key="2">
    <source>
        <dbReference type="SAM" id="MobiDB-lite"/>
    </source>
</evidence>
<comment type="similarity">
    <text evidence="1">Belongs to the SBNO family.</text>
</comment>
<dbReference type="Pfam" id="PF13871">
    <property type="entry name" value="Helicase_C_4"/>
    <property type="match status" value="1"/>
</dbReference>
<dbReference type="InterPro" id="IPR039187">
    <property type="entry name" value="SNO_AAA"/>
</dbReference>
<dbReference type="Pfam" id="PF13872">
    <property type="entry name" value="AAA_34"/>
    <property type="match status" value="1"/>
</dbReference>
<dbReference type="Proteomes" id="UP000219068">
    <property type="component" value="Unassembled WGS sequence"/>
</dbReference>
<feature type="domain" description="Strawberry notch AAA" evidence="4">
    <location>
        <begin position="591"/>
        <end position="835"/>
    </location>
</feature>
<sequence>MKWIDLSADGMKLVAVELPETAGQPARRVLVMTNGDRHADKVAKLGFAKHAKSGAWVLMSAYPTFAEIQAVFPNAKEADFEPEQIIVKARPEGAQKAEPKKKGTIKQGQQAEPVVDDSVLETPEAASEQPDEPKAPEKAAINVGELVKNSTYLGLNRQGKSVYQSEDNRFLLDSAYESPRPTFYVEGNMKPGLFLYGDTPEDIRAASEGFIFEANSGEVRRYSDLVRFAQAVFNEPEMKNDDPRIAEAHAVIHEQAGRFIAGITTNTMRERYTASIKLHDSFAFVSEVTRNFGRPSAFLPLPLQVTTQRIVGSDLDEKSILLVGLDEQTFRANLPKTVSLNAMSHEDAAFEDGCKAADITVMNLPLSHLDSAVNLHGSRYSRADVVTAITSLEARQADGRSVILLQSGIGASDQSEIEELKEYIASRFSIEGMAEIDGALHGGPVGSAMVAICVGEKLSAPSVAAAPATTKLADFASTWSWTAEVVAKRAQLAEKRALEIENEALTDEERERNSFQAPYTSLSAIGQASTMIPRNLEADSRDALGRIAEKYGDIDEWVAGELAMTKEQMADVFSPEQIDALALAIDADVRGRAFLNADEMGVGKGRFLAAMMRRAILKGKKVVFLTEKESNLSDIWRDIVHINSAEEFSPLFLNADTKIIDEETQEVVMKATDRDILAGILESGEWPDDYNVVFGTYSQFNQLSEAPLDKKTGLPKEDFQVSEKSRWLLSAVDNDVTLFLDESHNVSTGVSNTGRNVDQAIDQCHNVFYSSATYSKKAKTMAIYKRLFPRGFETVNLAEVLRRGGDTMQETLSGMLVRDGVMVRREHDLSKCDIQVALDEENQGRNREYMDLLAPVLAEMAYMSGDLSLRIGSRNDEIAETIRAQLGERATDKAVSRRLKKLQVNSIAFGSPLYNISRLFTCALLVDKAASVAIEALENNRKPVILVDKTMQAVLESLAEEQAEQGQALGRAPDFKDMLLRSLAQLTRTSRKDAVTGDRIVEDLAVPDMELESAEHLIERLLAALPDDIRRADMKDVVANKQPLEMINKVFAKLAKEQFTKPFLTATPQQTDAAITRVRAMLDLLPNDAAAAAPMLAKLASSLPEDTYRAVKRIRAMIMELPDLPGSPIDALREKLEEKGYKCGEITGRTWEYRDGSVIRKPKTSKTVVKNAFNRGDLDAVIINSSGSTGIDLHAGARFKDQRQREFIELQGNADISKQVQAWGRVNRYDQVIGPIIRTLMAGLPIEFRLLAMRNSKLRRLSASTTSNRESAALLGVVPDLINEVGDQVCARYAEARPDLLRRLGFAVNAYEDQARQNQDNEDGEEDSQDNQRSANMFLARLAMLPYAQQLQTFTEIENEYRATVEELDARGSNPLKTRMIDGIVHLRDEKVAIHGFPSENLTSAFHEPVYQQGVVIEHAVAPLRGKDIVDAYERGLIEMGANSPDAMADRLIRYRESFLKSYLPDGVNDIDAAIAQQPDSSAAKMSKRMEALTEFLLNIRPGSELEMTLDGVVEKAVVTNILMPRRGFEHLASSYSIHYVVPGMTIQQRISIQALLNDPAMKISDGLNGEEQDAILKRFDYAMDGQQLEKRIILSGNSWQAMALTIKHKLGNMVSWEDPAHGRSRGILVSKRFRDLSFLPISITDAEMAGDALNEARELVLFSTERMSENSGLVLKKMANGRVQIEMPNMENSTWGFIYEHPPIQALYAVWKNSKVGDVKANERPKFEIEMGRIKDVLRHFEAAGIRFYAGSDLRVWANEWNAKNYHNIHGNNEPDQPEQVAMAM</sequence>